<evidence type="ECO:0000313" key="1">
    <source>
        <dbReference type="EMBL" id="EAQ77374.1"/>
    </source>
</evidence>
<evidence type="ECO:0000313" key="2">
    <source>
        <dbReference type="Proteomes" id="UP000004358"/>
    </source>
</evidence>
<reference evidence="1 2" key="1">
    <citation type="submission" date="2006-02" db="EMBL/GenBank/DDBJ databases">
        <authorList>
            <person name="Amann R."/>
            <person name="Ferriera S."/>
            <person name="Johnson J."/>
            <person name="Kravitz S."/>
            <person name="Halpern A."/>
            <person name="Remington K."/>
            <person name="Beeson K."/>
            <person name="Tran B."/>
            <person name="Rogers Y.-H."/>
            <person name="Friedman R."/>
            <person name="Venter J.C."/>
        </authorList>
    </citation>
    <scope>NUCLEOTIDE SEQUENCE [LARGE SCALE GENOMIC DNA]</scope>
    <source>
        <strain evidence="1 2">DSM 3645</strain>
    </source>
</reference>
<organism evidence="1 2">
    <name type="scientific">Blastopirellula marina DSM 3645</name>
    <dbReference type="NCBI Taxonomy" id="314230"/>
    <lineage>
        <taxon>Bacteria</taxon>
        <taxon>Pseudomonadati</taxon>
        <taxon>Planctomycetota</taxon>
        <taxon>Planctomycetia</taxon>
        <taxon>Pirellulales</taxon>
        <taxon>Pirellulaceae</taxon>
        <taxon>Blastopirellula</taxon>
    </lineage>
</organism>
<name>A4A1H9_9BACT</name>
<dbReference type="EMBL" id="AANZ01000034">
    <property type="protein sequence ID" value="EAQ77374.1"/>
    <property type="molecule type" value="Genomic_DNA"/>
</dbReference>
<dbReference type="STRING" id="314230.DSM3645_04395"/>
<dbReference type="Proteomes" id="UP000004358">
    <property type="component" value="Unassembled WGS sequence"/>
</dbReference>
<dbReference type="HOGENOM" id="CLU_3380764_0_0_0"/>
<protein>
    <submittedName>
        <fullName evidence="1">Uncharacterized protein</fullName>
    </submittedName>
</protein>
<proteinExistence type="predicted"/>
<gene>
    <name evidence="1" type="ORF">DSM3645_04395</name>
</gene>
<sequence length="33" mass="3314">MAGAGELSGERASADLSIAIGKSFPAIDTLARH</sequence>
<comment type="caution">
    <text evidence="1">The sequence shown here is derived from an EMBL/GenBank/DDBJ whole genome shotgun (WGS) entry which is preliminary data.</text>
</comment>
<dbReference type="AlphaFoldDB" id="A4A1H9"/>
<accession>A4A1H9</accession>